<gene>
    <name evidence="2" type="ORF">g.15697</name>
</gene>
<reference evidence="2" key="1">
    <citation type="submission" date="2015-11" db="EMBL/GenBank/DDBJ databases">
        <title>De novo transcriptome assembly of four potential Pierce s Disease insect vectors from Arizona vineyards.</title>
        <authorList>
            <person name="Tassone E.E."/>
        </authorList>
    </citation>
    <scope>NUCLEOTIDE SEQUENCE</scope>
</reference>
<feature type="region of interest" description="Disordered" evidence="1">
    <location>
        <begin position="82"/>
        <end position="103"/>
    </location>
</feature>
<proteinExistence type="predicted"/>
<sequence>MSQERQNSEHLVKEVQVTGILTGQEMVEISRSVAGNRGIISSGQICTDTEERGRVSQITGNRVKAYTQTDILTGQEMVHIGRTVAGNRGTNSSDHTCTDTEER</sequence>
<dbReference type="AlphaFoldDB" id="A0A1B6M0N9"/>
<name>A0A1B6M0N9_9HEMI</name>
<protein>
    <submittedName>
        <fullName evidence="2">Uncharacterized protein</fullName>
    </submittedName>
</protein>
<feature type="non-terminal residue" evidence="2">
    <location>
        <position position="103"/>
    </location>
</feature>
<evidence type="ECO:0000256" key="1">
    <source>
        <dbReference type="SAM" id="MobiDB-lite"/>
    </source>
</evidence>
<evidence type="ECO:0000313" key="2">
    <source>
        <dbReference type="EMBL" id="JAT29492.1"/>
    </source>
</evidence>
<organism evidence="2">
    <name type="scientific">Graphocephala atropunctata</name>
    <dbReference type="NCBI Taxonomy" id="36148"/>
    <lineage>
        <taxon>Eukaryota</taxon>
        <taxon>Metazoa</taxon>
        <taxon>Ecdysozoa</taxon>
        <taxon>Arthropoda</taxon>
        <taxon>Hexapoda</taxon>
        <taxon>Insecta</taxon>
        <taxon>Pterygota</taxon>
        <taxon>Neoptera</taxon>
        <taxon>Paraneoptera</taxon>
        <taxon>Hemiptera</taxon>
        <taxon>Auchenorrhyncha</taxon>
        <taxon>Membracoidea</taxon>
        <taxon>Cicadellidae</taxon>
        <taxon>Cicadellinae</taxon>
        <taxon>Cicadellini</taxon>
        <taxon>Graphocephala</taxon>
    </lineage>
</organism>
<dbReference type="EMBL" id="GEBQ01010485">
    <property type="protein sequence ID" value="JAT29492.1"/>
    <property type="molecule type" value="Transcribed_RNA"/>
</dbReference>
<accession>A0A1B6M0N9</accession>